<name>A0A538U0J0_UNCEI</name>
<comment type="caution">
    <text evidence="1">The sequence shown here is derived from an EMBL/GenBank/DDBJ whole genome shotgun (WGS) entry which is preliminary data.</text>
</comment>
<dbReference type="AlphaFoldDB" id="A0A538U0J0"/>
<sequence>MPHLSKTRVLHGLQCPKQLWWRVHEPGAPELEHPPGLQWAFEEGRKVGALARSYVPGGVLIDLPH</sequence>
<feature type="non-terminal residue" evidence="1">
    <location>
        <position position="65"/>
    </location>
</feature>
<evidence type="ECO:0000313" key="2">
    <source>
        <dbReference type="Proteomes" id="UP000319836"/>
    </source>
</evidence>
<dbReference type="EMBL" id="VBPA01000311">
    <property type="protein sequence ID" value="TMQ69321.1"/>
    <property type="molecule type" value="Genomic_DNA"/>
</dbReference>
<evidence type="ECO:0000313" key="1">
    <source>
        <dbReference type="EMBL" id="TMQ69321.1"/>
    </source>
</evidence>
<protein>
    <submittedName>
        <fullName evidence="1">DUF2779 domain-containing protein</fullName>
    </submittedName>
</protein>
<organism evidence="1 2">
    <name type="scientific">Eiseniibacteriota bacterium</name>
    <dbReference type="NCBI Taxonomy" id="2212470"/>
    <lineage>
        <taxon>Bacteria</taxon>
        <taxon>Candidatus Eiseniibacteriota</taxon>
    </lineage>
</organism>
<gene>
    <name evidence="1" type="ORF">E6K80_12085</name>
</gene>
<dbReference type="Proteomes" id="UP000319836">
    <property type="component" value="Unassembled WGS sequence"/>
</dbReference>
<accession>A0A538U0J0</accession>
<proteinExistence type="predicted"/>
<reference evidence="1 2" key="1">
    <citation type="journal article" date="2019" name="Nat. Microbiol.">
        <title>Mediterranean grassland soil C-N compound turnover is dependent on rainfall and depth, and is mediated by genomically divergent microorganisms.</title>
        <authorList>
            <person name="Diamond S."/>
            <person name="Andeer P.F."/>
            <person name="Li Z."/>
            <person name="Crits-Christoph A."/>
            <person name="Burstein D."/>
            <person name="Anantharaman K."/>
            <person name="Lane K.R."/>
            <person name="Thomas B.C."/>
            <person name="Pan C."/>
            <person name="Northen T.R."/>
            <person name="Banfield J.F."/>
        </authorList>
    </citation>
    <scope>NUCLEOTIDE SEQUENCE [LARGE SCALE GENOMIC DNA]</scope>
    <source>
        <strain evidence="1">WS_10</strain>
    </source>
</reference>